<dbReference type="InterPro" id="IPR019752">
    <property type="entry name" value="Pyrv/ketoisovalerate_OxRed_cat"/>
</dbReference>
<dbReference type="Pfam" id="PF20169">
    <property type="entry name" value="DUF6537"/>
    <property type="match status" value="1"/>
</dbReference>
<dbReference type="NCBIfam" id="NF006179">
    <property type="entry name" value="PRK08312.1"/>
    <property type="match status" value="1"/>
</dbReference>
<dbReference type="Pfam" id="PF01558">
    <property type="entry name" value="POR"/>
    <property type="match status" value="1"/>
</dbReference>
<evidence type="ECO:0000259" key="3">
    <source>
        <dbReference type="Pfam" id="PF20169"/>
    </source>
</evidence>
<accession>A0ABQ3CZU1</accession>
<dbReference type="InterPro" id="IPR052198">
    <property type="entry name" value="IorB_Oxidoreductase"/>
</dbReference>
<dbReference type="EMBL" id="BMZF01000003">
    <property type="protein sequence ID" value="GHA51604.1"/>
    <property type="molecule type" value="Genomic_DNA"/>
</dbReference>
<gene>
    <name evidence="4" type="primary">iorB</name>
    <name evidence="4" type="ORF">GCM10008927_16290</name>
</gene>
<keyword evidence="5" id="KW-1185">Reference proteome</keyword>
<organism evidence="4 5">
    <name type="scientific">Paramylibacter ulvae</name>
    <dbReference type="NCBI Taxonomy" id="1651968"/>
    <lineage>
        <taxon>Bacteria</taxon>
        <taxon>Pseudomonadati</taxon>
        <taxon>Pseudomonadota</taxon>
        <taxon>Alphaproteobacteria</taxon>
        <taxon>Rhodobacterales</taxon>
        <taxon>Paracoccaceae</taxon>
        <taxon>Paramylibacter</taxon>
    </lineage>
</organism>
<feature type="domain" description="DUF6537" evidence="3">
    <location>
        <begin position="232"/>
        <end position="445"/>
    </location>
</feature>
<dbReference type="PANTHER" id="PTHR43854">
    <property type="entry name" value="INDOLEPYRUVATE OXIDOREDUCTASE SUBUNIT IORB"/>
    <property type="match status" value="1"/>
</dbReference>
<dbReference type="InterPro" id="IPR046667">
    <property type="entry name" value="DUF6537"/>
</dbReference>
<protein>
    <submittedName>
        <fullName evidence="4">Indolepyruvate oxidoreductase</fullName>
    </submittedName>
</protein>
<comment type="caution">
    <text evidence="4">The sequence shown here is derived from an EMBL/GenBank/DDBJ whole genome shotgun (WGS) entry which is preliminary data.</text>
</comment>
<keyword evidence="1" id="KW-0560">Oxidoreductase</keyword>
<sequence length="503" mass="55448">MNNSDKTLRILIAALGGQGGGTLMNWIVSAARQNDFHVQATSVPGVAQRTGSTSYYIEISPDKNAVLGLVPMPARVDVVLSSELIETARMMDAGFVSPNRTTLISSSSRVFSTAEKINLGDGRFDAPAVKDVAQKLAKTCHLLDLEQLANDHKTFISATMYGALVGSGVLPWPADKSRVILETGGKTSPNLAGFDATLAALQLDALVNEHEDETEQPSITSLSGFEDCAPALREVITLGHERTIDFQDAQYGALYVTRCKQLIDAAQSDHTAQATLIEACRRLALWMAYEDTARVADLKTRASRFETIRKEAEIKDGQVFRITEYLKPRAEEIADVMPRWIGERIMKRAVRGGWFPFIGRGIYIRSNGIVGYWLLRSMAAFKHIRRKSLRYHVEQEAIENWLAKMTQALRDAPDFAGALAQLPRVLKGYSDTQQRGKRAFDMIMADIVDPAMDADLSSKTKSLRGAIAAALADENHKSFDQFMQTGEIEIQPPTLARKPAHAH</sequence>
<feature type="domain" description="Pyruvate/ketoisovalerate oxidoreductase catalytic" evidence="2">
    <location>
        <begin position="16"/>
        <end position="171"/>
    </location>
</feature>
<dbReference type="PANTHER" id="PTHR43854:SF1">
    <property type="entry name" value="INDOLEPYRUVATE OXIDOREDUCTASE SUBUNIT IORB"/>
    <property type="match status" value="1"/>
</dbReference>
<dbReference type="Gene3D" id="3.40.920.10">
    <property type="entry name" value="Pyruvate-ferredoxin oxidoreductase, PFOR, domain III"/>
    <property type="match status" value="1"/>
</dbReference>
<evidence type="ECO:0000313" key="4">
    <source>
        <dbReference type="EMBL" id="GHA51604.1"/>
    </source>
</evidence>
<evidence type="ECO:0000313" key="5">
    <source>
        <dbReference type="Proteomes" id="UP000634455"/>
    </source>
</evidence>
<evidence type="ECO:0000256" key="1">
    <source>
        <dbReference type="ARBA" id="ARBA00023002"/>
    </source>
</evidence>
<name>A0ABQ3CZU1_9RHOB</name>
<dbReference type="RefSeq" id="WP_189640113.1">
    <property type="nucleotide sequence ID" value="NZ_BMZF01000003.1"/>
</dbReference>
<dbReference type="SUPFAM" id="SSF53323">
    <property type="entry name" value="Pyruvate-ferredoxin oxidoreductase, PFOR, domain III"/>
    <property type="match status" value="1"/>
</dbReference>
<reference evidence="5" key="1">
    <citation type="journal article" date="2019" name="Int. J. Syst. Evol. Microbiol.">
        <title>The Global Catalogue of Microorganisms (GCM) 10K type strain sequencing project: providing services to taxonomists for standard genome sequencing and annotation.</title>
        <authorList>
            <consortium name="The Broad Institute Genomics Platform"/>
            <consortium name="The Broad Institute Genome Sequencing Center for Infectious Disease"/>
            <person name="Wu L."/>
            <person name="Ma J."/>
        </authorList>
    </citation>
    <scope>NUCLEOTIDE SEQUENCE [LARGE SCALE GENOMIC DNA]</scope>
    <source>
        <strain evidence="5">KCTC 32465</strain>
    </source>
</reference>
<dbReference type="InterPro" id="IPR002869">
    <property type="entry name" value="Pyrv_flavodox_OxRed_cen"/>
</dbReference>
<evidence type="ECO:0000259" key="2">
    <source>
        <dbReference type="Pfam" id="PF01558"/>
    </source>
</evidence>
<proteinExistence type="predicted"/>
<dbReference type="Proteomes" id="UP000634455">
    <property type="component" value="Unassembled WGS sequence"/>
</dbReference>